<sequence>MSADQKTVLCGKCKIGLEGPTDPKPESVFSCPRCGEGDKLKNIHRIVGEFVKEETARHFQQKLRDVARRSKFLQFKGNTIPKRSHRFVVDLKL</sequence>
<name>A0A9W6JM27_9HYPH</name>
<gene>
    <name evidence="1" type="ORF">GCM10008174_18720</name>
</gene>
<accession>A0A9W6JM27</accession>
<proteinExistence type="predicted"/>
<reference evidence="1" key="2">
    <citation type="submission" date="2023-01" db="EMBL/GenBank/DDBJ databases">
        <authorList>
            <person name="Sun Q."/>
            <person name="Evtushenko L."/>
        </authorList>
    </citation>
    <scope>NUCLEOTIDE SEQUENCE</scope>
    <source>
        <strain evidence="1">VKM B-2748</strain>
    </source>
</reference>
<protein>
    <submittedName>
        <fullName evidence="1">Uncharacterized protein</fullName>
    </submittedName>
</protein>
<dbReference type="AlphaFoldDB" id="A0A9W6JM27"/>
<evidence type="ECO:0000313" key="2">
    <source>
        <dbReference type="Proteomes" id="UP001143309"/>
    </source>
</evidence>
<keyword evidence="2" id="KW-1185">Reference proteome</keyword>
<dbReference type="EMBL" id="BSFL01000002">
    <property type="protein sequence ID" value="GLK80131.1"/>
    <property type="molecule type" value="Genomic_DNA"/>
</dbReference>
<organism evidence="1 2">
    <name type="scientific">Methylopila turkensis</name>
    <dbReference type="NCBI Taxonomy" id="1437816"/>
    <lineage>
        <taxon>Bacteria</taxon>
        <taxon>Pseudomonadati</taxon>
        <taxon>Pseudomonadota</taxon>
        <taxon>Alphaproteobacteria</taxon>
        <taxon>Hyphomicrobiales</taxon>
        <taxon>Methylopilaceae</taxon>
        <taxon>Methylopila</taxon>
    </lineage>
</organism>
<dbReference type="Proteomes" id="UP001143309">
    <property type="component" value="Unassembled WGS sequence"/>
</dbReference>
<evidence type="ECO:0000313" key="1">
    <source>
        <dbReference type="EMBL" id="GLK80131.1"/>
    </source>
</evidence>
<reference evidence="1" key="1">
    <citation type="journal article" date="2014" name="Int. J. Syst. Evol. Microbiol.">
        <title>Complete genome sequence of Corynebacterium casei LMG S-19264T (=DSM 44701T), isolated from a smear-ripened cheese.</title>
        <authorList>
            <consortium name="US DOE Joint Genome Institute (JGI-PGF)"/>
            <person name="Walter F."/>
            <person name="Albersmeier A."/>
            <person name="Kalinowski J."/>
            <person name="Ruckert C."/>
        </authorList>
    </citation>
    <scope>NUCLEOTIDE SEQUENCE</scope>
    <source>
        <strain evidence="1">VKM B-2748</strain>
    </source>
</reference>
<comment type="caution">
    <text evidence="1">The sequence shown here is derived from an EMBL/GenBank/DDBJ whole genome shotgun (WGS) entry which is preliminary data.</text>
</comment>